<evidence type="ECO:0000313" key="4">
    <source>
        <dbReference type="Proteomes" id="UP000708148"/>
    </source>
</evidence>
<gene>
    <name evidence="3" type="ORF">OSTQU699_LOCUS10797</name>
</gene>
<evidence type="ECO:0000256" key="2">
    <source>
        <dbReference type="SAM" id="Phobius"/>
    </source>
</evidence>
<comment type="caution">
    <text evidence="3">The sequence shown here is derived from an EMBL/GenBank/DDBJ whole genome shotgun (WGS) entry which is preliminary data.</text>
</comment>
<keyword evidence="2" id="KW-1133">Transmembrane helix</keyword>
<feature type="compositionally biased region" description="Polar residues" evidence="1">
    <location>
        <begin position="240"/>
        <end position="252"/>
    </location>
</feature>
<feature type="transmembrane region" description="Helical" evidence="2">
    <location>
        <begin position="210"/>
        <end position="232"/>
    </location>
</feature>
<evidence type="ECO:0000256" key="1">
    <source>
        <dbReference type="SAM" id="MobiDB-lite"/>
    </source>
</evidence>
<keyword evidence="2" id="KW-0472">Membrane</keyword>
<feature type="transmembrane region" description="Helical" evidence="2">
    <location>
        <begin position="99"/>
        <end position="119"/>
    </location>
</feature>
<protein>
    <submittedName>
        <fullName evidence="3">Uncharacterized protein</fullName>
    </submittedName>
</protein>
<sequence length="350" mass="39234">MHRRLNSLKPWTPRTPLKVCPMLCASSQEYEAMARLSTHPLTHRPGRLTVEEYRTRCALCTADQLIRLVHSRDYRNFLIRKGWAYAASRGQNRVATTKAILGIAAALIAGLIVLVRASGEVSLHSQEGRFEMVFNTRWPTKAAGTANELKPIRGDEPSAHCPNNVLNAILPRQCWDASSDSAPSPTVKEIIQTRAPGQETVRSWKMKNAWGMRLTTVFVGFMCLVLLHGTFWKQHDHKNSLPTRDNSSQTEPNALVEDEPVMSPDFVSELLRSKVAKGRQKNNRAWNTSSRSLDLDALQKLSGAKVQPATCEACVQTDTQDSSKDVPVMNPSFVAEFLLTRFMQGQNRQR</sequence>
<proteinExistence type="predicted"/>
<feature type="region of interest" description="Disordered" evidence="1">
    <location>
        <begin position="237"/>
        <end position="259"/>
    </location>
</feature>
<keyword evidence="2" id="KW-0812">Transmembrane</keyword>
<reference evidence="3" key="1">
    <citation type="submission" date="2020-12" db="EMBL/GenBank/DDBJ databases">
        <authorList>
            <person name="Iha C."/>
        </authorList>
    </citation>
    <scope>NUCLEOTIDE SEQUENCE</scope>
</reference>
<dbReference type="EMBL" id="CAJHUC010003126">
    <property type="protein sequence ID" value="CAD7705442.1"/>
    <property type="molecule type" value="Genomic_DNA"/>
</dbReference>
<keyword evidence="4" id="KW-1185">Reference proteome</keyword>
<evidence type="ECO:0000313" key="3">
    <source>
        <dbReference type="EMBL" id="CAD7705442.1"/>
    </source>
</evidence>
<dbReference type="AlphaFoldDB" id="A0A8S1JGK1"/>
<dbReference type="Proteomes" id="UP000708148">
    <property type="component" value="Unassembled WGS sequence"/>
</dbReference>
<organism evidence="3 4">
    <name type="scientific">Ostreobium quekettii</name>
    <dbReference type="NCBI Taxonomy" id="121088"/>
    <lineage>
        <taxon>Eukaryota</taxon>
        <taxon>Viridiplantae</taxon>
        <taxon>Chlorophyta</taxon>
        <taxon>core chlorophytes</taxon>
        <taxon>Ulvophyceae</taxon>
        <taxon>TCBD clade</taxon>
        <taxon>Bryopsidales</taxon>
        <taxon>Ostreobineae</taxon>
        <taxon>Ostreobiaceae</taxon>
        <taxon>Ostreobium</taxon>
    </lineage>
</organism>
<accession>A0A8S1JGK1</accession>
<name>A0A8S1JGK1_9CHLO</name>